<dbReference type="InterPro" id="IPR043129">
    <property type="entry name" value="ATPase_NBD"/>
</dbReference>
<feature type="domain" description="Gcp-like" evidence="4">
    <location>
        <begin position="31"/>
        <end position="155"/>
    </location>
</feature>
<keyword evidence="5" id="KW-0012">Acyltransferase</keyword>
<dbReference type="GO" id="GO:0061711">
    <property type="term" value="F:tRNA N(6)-L-threonylcarbamoyladenine synthase activity"/>
    <property type="evidence" value="ECO:0007669"/>
    <property type="project" value="UniProtKB-EC"/>
</dbReference>
<dbReference type="Gene3D" id="3.30.420.40">
    <property type="match status" value="1"/>
</dbReference>
<organism evidence="5 6">
    <name type="scientific">Pseudofrancisella aestuarii</name>
    <dbReference type="NCBI Taxonomy" id="2670347"/>
    <lineage>
        <taxon>Bacteria</taxon>
        <taxon>Pseudomonadati</taxon>
        <taxon>Pseudomonadota</taxon>
        <taxon>Gammaproteobacteria</taxon>
        <taxon>Thiotrichales</taxon>
        <taxon>Francisellaceae</taxon>
        <taxon>Pseudofrancisella</taxon>
    </lineage>
</organism>
<dbReference type="Gene3D" id="3.30.420.200">
    <property type="match status" value="1"/>
</dbReference>
<evidence type="ECO:0000259" key="4">
    <source>
        <dbReference type="Pfam" id="PF00814"/>
    </source>
</evidence>
<name>A0ABV9TBV4_9GAMM</name>
<proteinExistence type="inferred from homology"/>
<dbReference type="InterPro" id="IPR000905">
    <property type="entry name" value="Gcp-like_dom"/>
</dbReference>
<comment type="caution">
    <text evidence="5">The sequence shown here is derived from an EMBL/GenBank/DDBJ whole genome shotgun (WGS) entry which is preliminary data.</text>
</comment>
<comment type="similarity">
    <text evidence="1">Belongs to the KAE1 / TsaD family. TsaB subfamily.</text>
</comment>
<dbReference type="SUPFAM" id="SSF53067">
    <property type="entry name" value="Actin-like ATPase domain"/>
    <property type="match status" value="1"/>
</dbReference>
<dbReference type="InterPro" id="IPR022496">
    <property type="entry name" value="T6A_TsaB"/>
</dbReference>
<evidence type="ECO:0000256" key="1">
    <source>
        <dbReference type="ARBA" id="ARBA00010493"/>
    </source>
</evidence>
<gene>
    <name evidence="5" type="primary">tsaB</name>
    <name evidence="5" type="ORF">ACFPDQ_01685</name>
</gene>
<dbReference type="Pfam" id="PF00814">
    <property type="entry name" value="TsaD"/>
    <property type="match status" value="1"/>
</dbReference>
<dbReference type="Proteomes" id="UP001595926">
    <property type="component" value="Unassembled WGS sequence"/>
</dbReference>
<protein>
    <recommendedName>
        <fullName evidence="2">tRNA threonylcarbamoyladenosine biosynthesis protein TsaB</fullName>
    </recommendedName>
    <alternativeName>
        <fullName evidence="3">t(6)A37 threonylcarbamoyladenosine biosynthesis protein TsaB</fullName>
    </alternativeName>
</protein>
<keyword evidence="6" id="KW-1185">Reference proteome</keyword>
<evidence type="ECO:0000313" key="5">
    <source>
        <dbReference type="EMBL" id="MFC4891760.1"/>
    </source>
</evidence>
<keyword evidence="5" id="KW-0808">Transferase</keyword>
<dbReference type="EMBL" id="JBHSJH010000001">
    <property type="protein sequence ID" value="MFC4891760.1"/>
    <property type="molecule type" value="Genomic_DNA"/>
</dbReference>
<dbReference type="PANTHER" id="PTHR11735">
    <property type="entry name" value="TRNA N6-ADENOSINE THREONYLCARBAMOYLTRANSFERASE"/>
    <property type="match status" value="1"/>
</dbReference>
<evidence type="ECO:0000256" key="2">
    <source>
        <dbReference type="ARBA" id="ARBA00019012"/>
    </source>
</evidence>
<dbReference type="PANTHER" id="PTHR11735:SF11">
    <property type="entry name" value="TRNA THREONYLCARBAMOYLADENOSINE BIOSYNTHESIS PROTEIN TSAB"/>
    <property type="match status" value="1"/>
</dbReference>
<dbReference type="NCBIfam" id="TIGR03725">
    <property type="entry name" value="T6A_YeaZ"/>
    <property type="match status" value="1"/>
</dbReference>
<accession>A0ABV9TBV4</accession>
<evidence type="ECO:0000313" key="6">
    <source>
        <dbReference type="Proteomes" id="UP001595926"/>
    </source>
</evidence>
<reference evidence="6" key="1">
    <citation type="journal article" date="2019" name="Int. J. Syst. Evol. Microbiol.">
        <title>The Global Catalogue of Microorganisms (GCM) 10K type strain sequencing project: providing services to taxonomists for standard genome sequencing and annotation.</title>
        <authorList>
            <consortium name="The Broad Institute Genomics Platform"/>
            <consortium name="The Broad Institute Genome Sequencing Center for Infectious Disease"/>
            <person name="Wu L."/>
            <person name="Ma J."/>
        </authorList>
    </citation>
    <scope>NUCLEOTIDE SEQUENCE [LARGE SCALE GENOMIC DNA]</scope>
    <source>
        <strain evidence="6">CGMCC 1.13718</strain>
    </source>
</reference>
<evidence type="ECO:0000256" key="3">
    <source>
        <dbReference type="ARBA" id="ARBA00032446"/>
    </source>
</evidence>
<sequence>MKFLVLDTSSSFCSVSLSVENKIFSQTRFIPREHNKYLLPMIDEVIKEANIDKKSIDFVAYGVGPGSFVGVRLAASVCQAFAVSLDIPVIGFSSMFAIAKSTTTDNDKVAVILDAKMGDFYLGFYDKNKDKIVSEQVYKLDEYSPNMLDGYQTVGEKIAQINFEPDIAEFNLDTKFLIDYIISEYYKQKKENRLTHETYPVYLRGTSHWVKKEIK</sequence>
<dbReference type="RefSeq" id="WP_119330507.1">
    <property type="nucleotide sequence ID" value="NZ_JBHSJH010000001.1"/>
</dbReference>